<evidence type="ECO:0000256" key="1">
    <source>
        <dbReference type="SAM" id="MobiDB-lite"/>
    </source>
</evidence>
<evidence type="ECO:0000313" key="2">
    <source>
        <dbReference type="EMBL" id="RPA84146.1"/>
    </source>
</evidence>
<organism evidence="2 3">
    <name type="scientific">Ascobolus immersus RN42</name>
    <dbReference type="NCBI Taxonomy" id="1160509"/>
    <lineage>
        <taxon>Eukaryota</taxon>
        <taxon>Fungi</taxon>
        <taxon>Dikarya</taxon>
        <taxon>Ascomycota</taxon>
        <taxon>Pezizomycotina</taxon>
        <taxon>Pezizomycetes</taxon>
        <taxon>Pezizales</taxon>
        <taxon>Ascobolaceae</taxon>
        <taxon>Ascobolus</taxon>
    </lineage>
</organism>
<reference evidence="2 3" key="1">
    <citation type="journal article" date="2018" name="Nat. Ecol. Evol.">
        <title>Pezizomycetes genomes reveal the molecular basis of ectomycorrhizal truffle lifestyle.</title>
        <authorList>
            <person name="Murat C."/>
            <person name="Payen T."/>
            <person name="Noel B."/>
            <person name="Kuo A."/>
            <person name="Morin E."/>
            <person name="Chen J."/>
            <person name="Kohler A."/>
            <person name="Krizsan K."/>
            <person name="Balestrini R."/>
            <person name="Da Silva C."/>
            <person name="Montanini B."/>
            <person name="Hainaut M."/>
            <person name="Levati E."/>
            <person name="Barry K.W."/>
            <person name="Belfiori B."/>
            <person name="Cichocki N."/>
            <person name="Clum A."/>
            <person name="Dockter R.B."/>
            <person name="Fauchery L."/>
            <person name="Guy J."/>
            <person name="Iotti M."/>
            <person name="Le Tacon F."/>
            <person name="Lindquist E.A."/>
            <person name="Lipzen A."/>
            <person name="Malagnac F."/>
            <person name="Mello A."/>
            <person name="Molinier V."/>
            <person name="Miyauchi S."/>
            <person name="Poulain J."/>
            <person name="Riccioni C."/>
            <person name="Rubini A."/>
            <person name="Sitrit Y."/>
            <person name="Splivallo R."/>
            <person name="Traeger S."/>
            <person name="Wang M."/>
            <person name="Zifcakova L."/>
            <person name="Wipf D."/>
            <person name="Zambonelli A."/>
            <person name="Paolocci F."/>
            <person name="Nowrousian M."/>
            <person name="Ottonello S."/>
            <person name="Baldrian P."/>
            <person name="Spatafora J.W."/>
            <person name="Henrissat B."/>
            <person name="Nagy L.G."/>
            <person name="Aury J.M."/>
            <person name="Wincker P."/>
            <person name="Grigoriev I.V."/>
            <person name="Bonfante P."/>
            <person name="Martin F.M."/>
        </authorList>
    </citation>
    <scope>NUCLEOTIDE SEQUENCE [LARGE SCALE GENOMIC DNA]</scope>
    <source>
        <strain evidence="2 3">RN42</strain>
    </source>
</reference>
<feature type="compositionally biased region" description="Acidic residues" evidence="1">
    <location>
        <begin position="24"/>
        <end position="61"/>
    </location>
</feature>
<proteinExistence type="predicted"/>
<protein>
    <submittedName>
        <fullName evidence="2">Uncharacterized protein</fullName>
    </submittedName>
</protein>
<feature type="region of interest" description="Disordered" evidence="1">
    <location>
        <begin position="1"/>
        <end position="108"/>
    </location>
</feature>
<dbReference type="EMBL" id="ML119660">
    <property type="protein sequence ID" value="RPA84146.1"/>
    <property type="molecule type" value="Genomic_DNA"/>
</dbReference>
<keyword evidence="3" id="KW-1185">Reference proteome</keyword>
<accession>A0A3N4IEX0</accession>
<gene>
    <name evidence="2" type="ORF">BJ508DRAFT_303975</name>
</gene>
<dbReference type="AlphaFoldDB" id="A0A3N4IEX0"/>
<sequence length="298" mass="33427">MDEPTIRRSSRPKKEIISASQPADEAEEMASNFDDQDGDDEGDEEVEFDEETDEDEDDEEGPYTPKSTAKSTPKSSTNKRKVADDAASTPSKKPRVQKSPAKPKKAALVHKAEPILTKLQKGVEKGFKNGETTLAQKDVKAILNYVSILRKGHDDAGTTHVLFPEPYLPPKKVKVVPVPLTEAEIESSASDLAEELICALSKKMKWTNKCRFGAAKVFADAYCDDGPEVFLKLLKLDESYIKKTGCHEFEYTETEFEERFEDLPQGSARYSTLTMREPIHVKWWPKTGHIKVHGYFGK</sequence>
<evidence type="ECO:0000313" key="3">
    <source>
        <dbReference type="Proteomes" id="UP000275078"/>
    </source>
</evidence>
<dbReference type="OrthoDB" id="5370359at2759"/>
<feature type="compositionally biased region" description="Basic residues" evidence="1">
    <location>
        <begin position="92"/>
        <end position="108"/>
    </location>
</feature>
<feature type="compositionally biased region" description="Low complexity" evidence="1">
    <location>
        <begin position="64"/>
        <end position="76"/>
    </location>
</feature>
<feature type="compositionally biased region" description="Basic and acidic residues" evidence="1">
    <location>
        <begin position="1"/>
        <end position="16"/>
    </location>
</feature>
<name>A0A3N4IEX0_ASCIM</name>
<dbReference type="Proteomes" id="UP000275078">
    <property type="component" value="Unassembled WGS sequence"/>
</dbReference>